<proteinExistence type="inferred from homology"/>
<dbReference type="Pfam" id="PF19086">
    <property type="entry name" value="Terpene_syn_C_2"/>
    <property type="match status" value="1"/>
</dbReference>
<comment type="similarity">
    <text evidence="1">Belongs to the OsmC/Ohr family.</text>
</comment>
<dbReference type="SUPFAM" id="SSF82784">
    <property type="entry name" value="OsmC-like"/>
    <property type="match status" value="1"/>
</dbReference>
<protein>
    <recommendedName>
        <fullName evidence="4">OsmC-like protein</fullName>
    </recommendedName>
</protein>
<dbReference type="PANTHER" id="PTHR33797:SF2">
    <property type="entry name" value="ORGANIC HYDROPEROXIDE RESISTANCE PROTEIN-LIKE"/>
    <property type="match status" value="1"/>
</dbReference>
<accession>A0A366SAN0</accession>
<dbReference type="OrthoDB" id="6921389at2759"/>
<comment type="caution">
    <text evidence="2">The sequence shown here is derived from an EMBL/GenBank/DDBJ whole genome shotgun (WGS) entry which is preliminary data.</text>
</comment>
<evidence type="ECO:0000313" key="2">
    <source>
        <dbReference type="EMBL" id="RBR26349.1"/>
    </source>
</evidence>
<dbReference type="InterPro" id="IPR015946">
    <property type="entry name" value="KH_dom-like_a/b"/>
</dbReference>
<dbReference type="Gene3D" id="2.20.25.10">
    <property type="match status" value="1"/>
</dbReference>
<dbReference type="InterPro" id="IPR003718">
    <property type="entry name" value="OsmC/Ohr_fam"/>
</dbReference>
<evidence type="ECO:0000313" key="3">
    <source>
        <dbReference type="Proteomes" id="UP000253153"/>
    </source>
</evidence>
<dbReference type="NCBIfam" id="TIGR03561">
    <property type="entry name" value="organ_hyd_perox"/>
    <property type="match status" value="1"/>
</dbReference>
<dbReference type="InterPro" id="IPR019953">
    <property type="entry name" value="OHR"/>
</dbReference>
<dbReference type="Gene3D" id="1.10.600.10">
    <property type="entry name" value="Farnesyl Diphosphate Synthase"/>
    <property type="match status" value="1"/>
</dbReference>
<dbReference type="EMBL" id="QKXC01000022">
    <property type="protein sequence ID" value="RBR26349.1"/>
    <property type="molecule type" value="Genomic_DNA"/>
</dbReference>
<reference evidence="2 3" key="1">
    <citation type="submission" date="2018-06" db="EMBL/GenBank/DDBJ databases">
        <title>Fusarium incarnatum-equiseti species complex species 28.</title>
        <authorList>
            <person name="Gardiner D.M."/>
        </authorList>
    </citation>
    <scope>NUCLEOTIDE SEQUENCE [LARGE SCALE GENOMIC DNA]</scope>
    <source>
        <strain evidence="2 3">FIESC_28</strain>
    </source>
</reference>
<dbReference type="Pfam" id="PF02566">
    <property type="entry name" value="OsmC"/>
    <property type="match status" value="1"/>
</dbReference>
<sequence>MDPCSRTSELVDISRFDTQGLCAEYQLRRHKFEDLADAGCHQARSDWIKYVGPVNEFGGCNHINGNFSAVVLPLCKPDRLELVAYVLEYAFLHDSVLEAEDTCPEAAKQAKSGIRHIHEKIMGRLLQTDEICAKRIAKVWKEMIATTMRDKRVDFQSIEDYLEFRMVDTGAPFVEAIMLFGMGMTLTPQEDAELDRIIRPCFAALALTNDYFSFDREIEEEESSILINSVAIVMRLQNLDIPSAKIVIKDTIRKYEKGFMRQIDEYKKQKGSVPEKIDRYMEAMSYQINTVTITKMSALRFSQPLLRRAALRTANTTTRRFLNTESAPTLYSAHAKAIGARKGRIEGENLNVELTMAKALGGPGDKGKTNPEELFAAGYGACFQSAMNACAAQMGITMPTNTEDSVVDTTVHLVGDMKELDMSLRVDMKIKVKGLAKEDLEKVVKKAQEVCPYSRATKGNVATNFEYVQG</sequence>
<dbReference type="SUPFAM" id="SSF48576">
    <property type="entry name" value="Terpenoid synthases"/>
    <property type="match status" value="1"/>
</dbReference>
<gene>
    <name evidence="2" type="ORF">FIESC28_00849</name>
</gene>
<dbReference type="Proteomes" id="UP000253153">
    <property type="component" value="Unassembled WGS sequence"/>
</dbReference>
<dbReference type="GeneID" id="41990296"/>
<keyword evidence="3" id="KW-1185">Reference proteome</keyword>
<evidence type="ECO:0000256" key="1">
    <source>
        <dbReference type="ARBA" id="ARBA00007378"/>
    </source>
</evidence>
<evidence type="ECO:0008006" key="4">
    <source>
        <dbReference type="Google" id="ProtNLM"/>
    </source>
</evidence>
<dbReference type="Gene3D" id="3.30.300.20">
    <property type="match status" value="1"/>
</dbReference>
<name>A0A366SAN0_9HYPO</name>
<dbReference type="PANTHER" id="PTHR33797">
    <property type="entry name" value="ORGANIC HYDROPEROXIDE RESISTANCE PROTEIN-LIKE"/>
    <property type="match status" value="1"/>
</dbReference>
<organism evidence="2 3">
    <name type="scientific">Fusarium coffeatum</name>
    <dbReference type="NCBI Taxonomy" id="231269"/>
    <lineage>
        <taxon>Eukaryota</taxon>
        <taxon>Fungi</taxon>
        <taxon>Dikarya</taxon>
        <taxon>Ascomycota</taxon>
        <taxon>Pezizomycotina</taxon>
        <taxon>Sordariomycetes</taxon>
        <taxon>Hypocreomycetidae</taxon>
        <taxon>Hypocreales</taxon>
        <taxon>Nectriaceae</taxon>
        <taxon>Fusarium</taxon>
        <taxon>Fusarium incarnatum-equiseti species complex</taxon>
    </lineage>
</organism>
<dbReference type="InterPro" id="IPR008949">
    <property type="entry name" value="Isoprenoid_synthase_dom_sf"/>
</dbReference>
<dbReference type="AlphaFoldDB" id="A0A366SAN0"/>
<dbReference type="InterPro" id="IPR036102">
    <property type="entry name" value="OsmC/Ohrsf"/>
</dbReference>
<dbReference type="RefSeq" id="XP_031020940.1">
    <property type="nucleotide sequence ID" value="XM_031155000.1"/>
</dbReference>
<dbReference type="GO" id="GO:0006979">
    <property type="term" value="P:response to oxidative stress"/>
    <property type="evidence" value="ECO:0007669"/>
    <property type="project" value="InterPro"/>
</dbReference>